<evidence type="ECO:0000256" key="4">
    <source>
        <dbReference type="ARBA" id="ARBA00022679"/>
    </source>
</evidence>
<reference evidence="7 8" key="1">
    <citation type="submission" date="2020-05" db="EMBL/GenBank/DDBJ databases">
        <title>MicrobeNet Type strains.</title>
        <authorList>
            <person name="Nicholson A.C."/>
        </authorList>
    </citation>
    <scope>NUCLEOTIDE SEQUENCE [LARGE SCALE GENOMIC DNA]</scope>
    <source>
        <strain evidence="7 8">JCM 14547</strain>
    </source>
</reference>
<gene>
    <name evidence="7" type="ORF">HLB09_11420</name>
</gene>
<evidence type="ECO:0000313" key="7">
    <source>
        <dbReference type="EMBL" id="NNH23687.1"/>
    </source>
</evidence>
<keyword evidence="3" id="KW-0997">Cell inner membrane</keyword>
<dbReference type="CDD" id="cd07984">
    <property type="entry name" value="LPLAT_LABLAT-like"/>
    <property type="match status" value="1"/>
</dbReference>
<evidence type="ECO:0000256" key="5">
    <source>
        <dbReference type="ARBA" id="ARBA00023136"/>
    </source>
</evidence>
<dbReference type="GO" id="GO:0005886">
    <property type="term" value="C:plasma membrane"/>
    <property type="evidence" value="ECO:0007669"/>
    <property type="project" value="UniProtKB-SubCell"/>
</dbReference>
<dbReference type="NCBIfam" id="NF005919">
    <property type="entry name" value="PRK07920.1"/>
    <property type="match status" value="1"/>
</dbReference>
<keyword evidence="5" id="KW-0472">Membrane</keyword>
<dbReference type="GO" id="GO:0016746">
    <property type="term" value="F:acyltransferase activity"/>
    <property type="evidence" value="ECO:0007669"/>
    <property type="project" value="UniProtKB-KW"/>
</dbReference>
<dbReference type="EMBL" id="JABEMA010000180">
    <property type="protein sequence ID" value="NNH23687.1"/>
    <property type="molecule type" value="Genomic_DNA"/>
</dbReference>
<evidence type="ECO:0000256" key="1">
    <source>
        <dbReference type="ARBA" id="ARBA00004533"/>
    </source>
</evidence>
<evidence type="ECO:0000313" key="8">
    <source>
        <dbReference type="Proteomes" id="UP000555552"/>
    </source>
</evidence>
<protein>
    <submittedName>
        <fullName evidence="7">Phosphatidylinositol mannoside acyltransferase</fullName>
    </submittedName>
</protein>
<dbReference type="Proteomes" id="UP000555552">
    <property type="component" value="Unassembled WGS sequence"/>
</dbReference>
<comment type="subcellular location">
    <subcellularLocation>
        <location evidence="1">Cell inner membrane</location>
    </subcellularLocation>
</comment>
<accession>A0A849BRR2</accession>
<keyword evidence="8" id="KW-1185">Reference proteome</keyword>
<dbReference type="PANTHER" id="PTHR30606">
    <property type="entry name" value="LIPID A BIOSYNTHESIS LAUROYL ACYLTRANSFERASE"/>
    <property type="match status" value="1"/>
</dbReference>
<dbReference type="GO" id="GO:0009247">
    <property type="term" value="P:glycolipid biosynthetic process"/>
    <property type="evidence" value="ECO:0007669"/>
    <property type="project" value="UniProtKB-ARBA"/>
</dbReference>
<sequence>MRAPLLLVWRAVAVLPETAARAAGGLAADAVWLLAVTPGVRGARPLAGVRQLRTNLALTDPGRPPRAARRLLRAALRSYARYWVDLFRLERWPEDRRRRAVRLEEDDALRAALADGRGAVVALSHSASWDVMGAYAALELAPVTTVAERLADDDLHAAFRRVRGALGVEALPLSGGAPPLPALVRRVRAGGFVPLLVDRDLGGAAVEVDLLGGRARVASGAAALADLAGAPLFALEAWYDHDPSVPGGWLVRGRPHPVERVADGPRPERVARTTQRVADVLGAAVARHPQDWHVLQPVLLAPTAGAPARAGAGPGEGSGAS</sequence>
<evidence type="ECO:0000256" key="3">
    <source>
        <dbReference type="ARBA" id="ARBA00022519"/>
    </source>
</evidence>
<dbReference type="PANTHER" id="PTHR30606:SF10">
    <property type="entry name" value="PHOSPHATIDYLINOSITOL MANNOSIDE ACYLTRANSFERASE"/>
    <property type="match status" value="1"/>
</dbReference>
<organism evidence="7 8">
    <name type="scientific">Pseudokineococcus marinus</name>
    <dbReference type="NCBI Taxonomy" id="351215"/>
    <lineage>
        <taxon>Bacteria</taxon>
        <taxon>Bacillati</taxon>
        <taxon>Actinomycetota</taxon>
        <taxon>Actinomycetes</taxon>
        <taxon>Kineosporiales</taxon>
        <taxon>Kineosporiaceae</taxon>
        <taxon>Pseudokineococcus</taxon>
    </lineage>
</organism>
<keyword evidence="6 7" id="KW-0012">Acyltransferase</keyword>
<keyword evidence="2" id="KW-1003">Cell membrane</keyword>
<keyword evidence="4 7" id="KW-0808">Transferase</keyword>
<name>A0A849BRR2_9ACTN</name>
<comment type="caution">
    <text evidence="7">The sequence shown here is derived from an EMBL/GenBank/DDBJ whole genome shotgun (WGS) entry which is preliminary data.</text>
</comment>
<proteinExistence type="predicted"/>
<evidence type="ECO:0000256" key="6">
    <source>
        <dbReference type="ARBA" id="ARBA00023315"/>
    </source>
</evidence>
<dbReference type="AlphaFoldDB" id="A0A849BRR2"/>
<dbReference type="Pfam" id="PF03279">
    <property type="entry name" value="Lip_A_acyltrans"/>
    <property type="match status" value="1"/>
</dbReference>
<evidence type="ECO:0000256" key="2">
    <source>
        <dbReference type="ARBA" id="ARBA00022475"/>
    </source>
</evidence>
<dbReference type="RefSeq" id="WP_171203489.1">
    <property type="nucleotide sequence ID" value="NZ_BAAANP010000028.1"/>
</dbReference>
<dbReference type="InterPro" id="IPR004960">
    <property type="entry name" value="LipA_acyltrans"/>
</dbReference>